<accession>A0A939M546</accession>
<dbReference type="KEGG" id="bban:J4G43_009085"/>
<proteinExistence type="predicted"/>
<dbReference type="EMBL" id="JAGEMI010000001">
    <property type="protein sequence ID" value="MBO1861495.1"/>
    <property type="molecule type" value="Genomic_DNA"/>
</dbReference>
<evidence type="ECO:0000313" key="3">
    <source>
        <dbReference type="Proteomes" id="UP000664702"/>
    </source>
</evidence>
<dbReference type="RefSeq" id="WP_050995255.1">
    <property type="nucleotide sequence ID" value="NZ_CP086136.1"/>
</dbReference>
<gene>
    <name evidence="2" type="ORF">J4G43_009085</name>
    <name evidence="1" type="ORF">J4G43_11250</name>
</gene>
<protein>
    <submittedName>
        <fullName evidence="1">Uncharacterized protein</fullName>
    </submittedName>
</protein>
<reference evidence="2 3" key="2">
    <citation type="journal article" date="2022" name="Int. J. Syst. Evol. Microbiol.">
        <title>Strains of Bradyrhizobium barranii sp. nov. associated with legumes native to Canada are symbionts of soybeans and belong to different subspecies (subsp. barranii subsp. nov. and subsp. apii subsp. nov.) and symbiovars (sv. glycinearum and sv. septentrionale).</title>
        <authorList>
            <person name="Bromfield E.S.P."/>
            <person name="Cloutier S."/>
            <person name="Wasai-Hara S."/>
            <person name="Minamisawa K."/>
        </authorList>
    </citation>
    <scope>NUCLEOTIDE SEQUENCE [LARGE SCALE GENOMIC DNA]</scope>
    <source>
        <strain evidence="2 3">144S4</strain>
    </source>
</reference>
<dbReference type="AlphaFoldDB" id="A0A939M546"/>
<reference evidence="1" key="1">
    <citation type="submission" date="2021-03" db="EMBL/GenBank/DDBJ databases">
        <title>Whole Genome Sequence of Bradyrhizobium sp. Strain 144S4.</title>
        <authorList>
            <person name="Bromfield E.S.P."/>
            <person name="Cloutier S."/>
        </authorList>
    </citation>
    <scope>NUCLEOTIDE SEQUENCE [LARGE SCALE GENOMIC DNA]</scope>
    <source>
        <strain evidence="1">144S4</strain>
    </source>
</reference>
<name>A0A939M546_9BRAD</name>
<evidence type="ECO:0000313" key="2">
    <source>
        <dbReference type="EMBL" id="UEM14388.1"/>
    </source>
</evidence>
<evidence type="ECO:0000313" key="1">
    <source>
        <dbReference type="EMBL" id="MBO1861495.1"/>
    </source>
</evidence>
<organism evidence="1">
    <name type="scientific">Bradyrhizobium barranii subsp. barranii</name>
    <dbReference type="NCBI Taxonomy" id="2823807"/>
    <lineage>
        <taxon>Bacteria</taxon>
        <taxon>Pseudomonadati</taxon>
        <taxon>Pseudomonadota</taxon>
        <taxon>Alphaproteobacteria</taxon>
        <taxon>Hyphomicrobiales</taxon>
        <taxon>Nitrobacteraceae</taxon>
        <taxon>Bradyrhizobium</taxon>
        <taxon>Bradyrhizobium barranii</taxon>
    </lineage>
</organism>
<dbReference type="EMBL" id="CP086136">
    <property type="protein sequence ID" value="UEM14388.1"/>
    <property type="molecule type" value="Genomic_DNA"/>
</dbReference>
<dbReference type="Proteomes" id="UP000664702">
    <property type="component" value="Chromosome"/>
</dbReference>
<sequence>MLTAQQISEAKKRVRYQQPNNVHEHDDCIRIAFEWFDAQSTTKRLAKPTYPLKNIIEMWGGRYIATSDVEVAAELHPRIKGKYPHFNISSRLTLPSDRRLADIPEARTQGYQLTVAHVTETYSRIEE</sequence>